<dbReference type="EMBL" id="LR743510">
    <property type="protein sequence ID" value="CAA2136901.1"/>
    <property type="molecule type" value="Genomic_DNA"/>
</dbReference>
<proteinExistence type="predicted"/>
<name>A0A679JBF9_9HYPH</name>
<reference evidence="1" key="1">
    <citation type="submission" date="2019-12" db="EMBL/GenBank/DDBJ databases">
        <authorList>
            <person name="Cremers G."/>
        </authorList>
    </citation>
    <scope>NUCLEOTIDE SEQUENCE</scope>
    <source>
        <strain evidence="1">Mbul2</strain>
        <plasmid evidence="1">1</plasmid>
    </source>
</reference>
<accession>A0A679JBF9</accession>
<gene>
    <name evidence="1" type="ORF">MBLL_00394</name>
</gene>
<geneLocation type="plasmid" evidence="1">
    <name>1</name>
</geneLocation>
<evidence type="ECO:0000313" key="1">
    <source>
        <dbReference type="EMBL" id="CAA2136901.1"/>
    </source>
</evidence>
<organism evidence="1">
    <name type="scientific">Methylobacterium bullatum</name>
    <dbReference type="NCBI Taxonomy" id="570505"/>
    <lineage>
        <taxon>Bacteria</taxon>
        <taxon>Pseudomonadati</taxon>
        <taxon>Pseudomonadota</taxon>
        <taxon>Alphaproteobacteria</taxon>
        <taxon>Hyphomicrobiales</taxon>
        <taxon>Methylobacteriaceae</taxon>
        <taxon>Methylobacterium</taxon>
    </lineage>
</organism>
<dbReference type="AlphaFoldDB" id="A0A679JBF9"/>
<protein>
    <submittedName>
        <fullName evidence="1">Uncharacterized protein</fullName>
    </submittedName>
</protein>
<keyword evidence="1" id="KW-0614">Plasmid</keyword>
<sequence>MERPGPAGECPNWVGVRIEDGRQSLVTLPNWSGRAMRAARVTSRLSLSDPDATEHPWSTVLQVACGVEAFINAVEHFIARSGLERWGHIEFPARTADADPEHQGSTVKRWAGIAAALFGPEWPKSMRLEDLDSLMALRNTLVHFKGDHEERIAPVALKEPAMLRRFKGCFEMRDPPRPWIDRVLTPGLATWAVDLGDGLIAAFRNSWQEQLDRIAIENLDWDREEEERLAKAAD</sequence>
<dbReference type="RefSeq" id="WP_339158975.1">
    <property type="nucleotide sequence ID" value="NZ_LR743510.1"/>
</dbReference>